<dbReference type="AlphaFoldDB" id="A0A1I0TTT3"/>
<accession>A0A1I0TTT3</accession>
<sequence>MLEVTVVTKKKNLRPETERFKHILIKAYQRGELSAI</sequence>
<keyword evidence="2" id="KW-1185">Reference proteome</keyword>
<reference evidence="2" key="1">
    <citation type="submission" date="2016-10" db="EMBL/GenBank/DDBJ databases">
        <authorList>
            <person name="Varghese N."/>
            <person name="Submissions S."/>
        </authorList>
    </citation>
    <scope>NUCLEOTIDE SEQUENCE [LARGE SCALE GENOMIC DNA]</scope>
    <source>
        <strain evidence="2">M1</strain>
    </source>
</reference>
<proteinExistence type="predicted"/>
<dbReference type="EMBL" id="FOJS01000058">
    <property type="protein sequence ID" value="SFA55140.1"/>
    <property type="molecule type" value="Genomic_DNA"/>
</dbReference>
<protein>
    <submittedName>
        <fullName evidence="1">Uncharacterized protein</fullName>
    </submittedName>
</protein>
<evidence type="ECO:0000313" key="1">
    <source>
        <dbReference type="EMBL" id="SFA55140.1"/>
    </source>
</evidence>
<evidence type="ECO:0000313" key="2">
    <source>
        <dbReference type="Proteomes" id="UP000198650"/>
    </source>
</evidence>
<organism evidence="1 2">
    <name type="scientific">Parageobacillus thermantarcticus</name>
    <dbReference type="NCBI Taxonomy" id="186116"/>
    <lineage>
        <taxon>Bacteria</taxon>
        <taxon>Bacillati</taxon>
        <taxon>Bacillota</taxon>
        <taxon>Bacilli</taxon>
        <taxon>Bacillales</taxon>
        <taxon>Anoxybacillaceae</taxon>
        <taxon>Parageobacillus</taxon>
    </lineage>
</organism>
<gene>
    <name evidence="1" type="ORF">SAMN05192569_10587</name>
</gene>
<dbReference type="STRING" id="186116.SAMN05192569_10587"/>
<dbReference type="Proteomes" id="UP000198650">
    <property type="component" value="Unassembled WGS sequence"/>
</dbReference>
<name>A0A1I0TTT3_9BACL</name>